<comment type="caution">
    <text evidence="1">The sequence shown here is derived from an EMBL/GenBank/DDBJ whole genome shotgun (WGS) entry which is preliminary data.</text>
</comment>
<dbReference type="Proteomes" id="UP000822271">
    <property type="component" value="Unassembled WGS sequence"/>
</dbReference>
<proteinExistence type="predicted"/>
<organism evidence="1 2">
    <name type="scientific">Stenotrophomonas maltophilia</name>
    <name type="common">Pseudomonas maltophilia</name>
    <name type="synonym">Xanthomonas maltophilia</name>
    <dbReference type="NCBI Taxonomy" id="40324"/>
    <lineage>
        <taxon>Bacteria</taxon>
        <taxon>Pseudomonadati</taxon>
        <taxon>Pseudomonadota</taxon>
        <taxon>Gammaproteobacteria</taxon>
        <taxon>Lysobacterales</taxon>
        <taxon>Lysobacteraceae</taxon>
        <taxon>Stenotrophomonas</taxon>
        <taxon>Stenotrophomonas maltophilia group</taxon>
    </lineage>
</organism>
<protein>
    <submittedName>
        <fullName evidence="1">TetR/AcrR family transcriptional regulator</fullName>
    </submittedName>
</protein>
<dbReference type="RefSeq" id="WP_049430471.1">
    <property type="nucleotide sequence ID" value="NZ_CP154630.1"/>
</dbReference>
<name>A0A2J0SM36_STEMA</name>
<evidence type="ECO:0000313" key="2">
    <source>
        <dbReference type="Proteomes" id="UP000822271"/>
    </source>
</evidence>
<gene>
    <name evidence="1" type="ORF">D7Y33_07030</name>
</gene>
<dbReference type="AlphaFoldDB" id="A0A2J0SM36"/>
<dbReference type="Gene3D" id="1.10.357.10">
    <property type="entry name" value="Tetracycline Repressor, domain 2"/>
    <property type="match status" value="1"/>
</dbReference>
<dbReference type="SUPFAM" id="SSF46689">
    <property type="entry name" value="Homeodomain-like"/>
    <property type="match status" value="1"/>
</dbReference>
<accession>A0A2J0SM36</accession>
<dbReference type="InterPro" id="IPR009057">
    <property type="entry name" value="Homeodomain-like_sf"/>
</dbReference>
<dbReference type="OrthoDB" id="329481at2"/>
<sequence length="204" mass="22166">MSMQPEIPAPARGRPPTITPERLADIGIKLGLPNLTMANVAAELAVTQAALYKRVANLEALKRLVADTVFQRWQIPRASVEAPGGLQGYLMVFVESLCEVVKAHPGLPPYLLRRSVATTPMLEKIASHQAHVAEVFGLPLDKARWVLATIAFYCIAGADTVYGLVDDEAEALTGRRVQDEEVIAEFRQGMRALVIGSLDVLGVR</sequence>
<reference evidence="1" key="2">
    <citation type="journal article" date="2020" name="Front. Microbiol.">
        <title>Genetic Variants of the DSF Quorum Sensing System in Stenotrophomonas maltophilia Influence Virulence and Resistance Phenotypes Among Genotypically Diverse Clinical Isolates.</title>
        <authorList>
            <person name="Yero D."/>
            <person name="Huedo P."/>
            <person name="Conchillo-Sole O."/>
            <person name="Martinez-Servat S."/>
            <person name="Mamat U."/>
            <person name="Coves X."/>
            <person name="Llanas F."/>
            <person name="Roca I."/>
            <person name="Vila J."/>
            <person name="Schaible U.E."/>
            <person name="Daura X."/>
            <person name="Gibert I."/>
        </authorList>
    </citation>
    <scope>NUCLEOTIDE SEQUENCE</scope>
    <source>
        <strain evidence="1">OG156</strain>
    </source>
</reference>
<evidence type="ECO:0000313" key="1">
    <source>
        <dbReference type="EMBL" id="MBA0310775.1"/>
    </source>
</evidence>
<dbReference type="EMBL" id="RAUE01000011">
    <property type="protein sequence ID" value="MBA0310775.1"/>
    <property type="molecule type" value="Genomic_DNA"/>
</dbReference>
<reference evidence="1" key="1">
    <citation type="submission" date="2018-09" db="EMBL/GenBank/DDBJ databases">
        <authorList>
            <person name="Groschel M."/>
            <person name="Kohl T."/>
            <person name="Conchillo-Sole O."/>
            <person name="Mamat U."/>
            <person name="Yero D."/>
            <person name="Niemann S."/>
            <person name="Daura X."/>
            <person name="Gibert I."/>
        </authorList>
    </citation>
    <scope>NUCLEOTIDE SEQUENCE</scope>
    <source>
        <strain evidence="1">OG156</strain>
    </source>
</reference>